<dbReference type="Proteomes" id="UP001060085">
    <property type="component" value="Linkage Group LG04"/>
</dbReference>
<dbReference type="EMBL" id="CM044704">
    <property type="protein sequence ID" value="KAI5667862.1"/>
    <property type="molecule type" value="Genomic_DNA"/>
</dbReference>
<protein>
    <submittedName>
        <fullName evidence="1">Uncharacterized protein</fullName>
    </submittedName>
</protein>
<evidence type="ECO:0000313" key="2">
    <source>
        <dbReference type="Proteomes" id="UP001060085"/>
    </source>
</evidence>
<proteinExistence type="predicted"/>
<sequence>MLCGSGYFLEAWIRRGPPARVAQGGLVRRPGKYARARYLFICMLCEVEKSTFVQCVLEFMLVLTTGCQNLSEDPVSGSGLCPLSLSWCMHRRCVLIRSDFPATPEPFKKFIFCIKVLNALTLLG</sequence>
<keyword evidence="2" id="KW-1185">Reference proteome</keyword>
<reference evidence="2" key="1">
    <citation type="journal article" date="2023" name="Nat. Plants">
        <title>Single-cell RNA sequencing provides a high-resolution roadmap for understanding the multicellular compartmentation of specialized metabolism.</title>
        <authorList>
            <person name="Sun S."/>
            <person name="Shen X."/>
            <person name="Li Y."/>
            <person name="Li Y."/>
            <person name="Wang S."/>
            <person name="Li R."/>
            <person name="Zhang H."/>
            <person name="Shen G."/>
            <person name="Guo B."/>
            <person name="Wei J."/>
            <person name="Xu J."/>
            <person name="St-Pierre B."/>
            <person name="Chen S."/>
            <person name="Sun C."/>
        </authorList>
    </citation>
    <scope>NUCLEOTIDE SEQUENCE [LARGE SCALE GENOMIC DNA]</scope>
</reference>
<accession>A0ACC0B5D7</accession>
<name>A0ACC0B5D7_CATRO</name>
<evidence type="ECO:0000313" key="1">
    <source>
        <dbReference type="EMBL" id="KAI5667862.1"/>
    </source>
</evidence>
<comment type="caution">
    <text evidence="1">The sequence shown here is derived from an EMBL/GenBank/DDBJ whole genome shotgun (WGS) entry which is preliminary data.</text>
</comment>
<gene>
    <name evidence="1" type="ORF">M9H77_17715</name>
</gene>
<organism evidence="1 2">
    <name type="scientific">Catharanthus roseus</name>
    <name type="common">Madagascar periwinkle</name>
    <name type="synonym">Vinca rosea</name>
    <dbReference type="NCBI Taxonomy" id="4058"/>
    <lineage>
        <taxon>Eukaryota</taxon>
        <taxon>Viridiplantae</taxon>
        <taxon>Streptophyta</taxon>
        <taxon>Embryophyta</taxon>
        <taxon>Tracheophyta</taxon>
        <taxon>Spermatophyta</taxon>
        <taxon>Magnoliopsida</taxon>
        <taxon>eudicotyledons</taxon>
        <taxon>Gunneridae</taxon>
        <taxon>Pentapetalae</taxon>
        <taxon>asterids</taxon>
        <taxon>lamiids</taxon>
        <taxon>Gentianales</taxon>
        <taxon>Apocynaceae</taxon>
        <taxon>Rauvolfioideae</taxon>
        <taxon>Vinceae</taxon>
        <taxon>Catharanthinae</taxon>
        <taxon>Catharanthus</taxon>
    </lineage>
</organism>